<dbReference type="CDD" id="cd00093">
    <property type="entry name" value="HTH_XRE"/>
    <property type="match status" value="1"/>
</dbReference>
<dbReference type="GO" id="GO:0003677">
    <property type="term" value="F:DNA binding"/>
    <property type="evidence" value="ECO:0007669"/>
    <property type="project" value="UniProtKB-KW"/>
</dbReference>
<dbReference type="PANTHER" id="PTHR40661:SF3">
    <property type="entry name" value="FELS-1 PROPHAGE TRANSCRIPTIONAL REGULATOR"/>
    <property type="match status" value="1"/>
</dbReference>
<dbReference type="InterPro" id="IPR036286">
    <property type="entry name" value="LexA/Signal_pep-like_sf"/>
</dbReference>
<evidence type="ECO:0000256" key="1">
    <source>
        <dbReference type="ARBA" id="ARBA00023015"/>
    </source>
</evidence>
<protein>
    <submittedName>
        <fullName evidence="5">Phage repressor protein C with HTH and peptisase S24 domain</fullName>
    </submittedName>
</protein>
<evidence type="ECO:0000259" key="4">
    <source>
        <dbReference type="PROSITE" id="PS50943"/>
    </source>
</evidence>
<dbReference type="InterPro" id="IPR001387">
    <property type="entry name" value="Cro/C1-type_HTH"/>
</dbReference>
<keyword evidence="3" id="KW-0804">Transcription</keyword>
<dbReference type="RefSeq" id="WP_131910961.1">
    <property type="nucleotide sequence ID" value="NZ_OU594967.1"/>
</dbReference>
<evidence type="ECO:0000313" key="6">
    <source>
        <dbReference type="Proteomes" id="UP000295565"/>
    </source>
</evidence>
<dbReference type="AlphaFoldDB" id="A0A4R1KII9"/>
<evidence type="ECO:0000256" key="3">
    <source>
        <dbReference type="ARBA" id="ARBA00023163"/>
    </source>
</evidence>
<gene>
    <name evidence="5" type="ORF">EV690_0077</name>
</gene>
<organism evidence="5 6">
    <name type="scientific">Celerinatantimonas diazotrophica</name>
    <dbReference type="NCBI Taxonomy" id="412034"/>
    <lineage>
        <taxon>Bacteria</taxon>
        <taxon>Pseudomonadati</taxon>
        <taxon>Pseudomonadota</taxon>
        <taxon>Gammaproteobacteria</taxon>
        <taxon>Celerinatantimonadaceae</taxon>
        <taxon>Celerinatantimonas</taxon>
    </lineage>
</organism>
<dbReference type="PROSITE" id="PS50943">
    <property type="entry name" value="HTH_CROC1"/>
    <property type="match status" value="1"/>
</dbReference>
<dbReference type="Gene3D" id="2.10.109.10">
    <property type="entry name" value="Umud Fragment, subunit A"/>
    <property type="match status" value="1"/>
</dbReference>
<dbReference type="Gene3D" id="1.10.260.40">
    <property type="entry name" value="lambda repressor-like DNA-binding domains"/>
    <property type="match status" value="1"/>
</dbReference>
<evidence type="ECO:0000313" key="5">
    <source>
        <dbReference type="EMBL" id="TCK63963.1"/>
    </source>
</evidence>
<dbReference type="SUPFAM" id="SSF47413">
    <property type="entry name" value="lambda repressor-like DNA-binding domains"/>
    <property type="match status" value="1"/>
</dbReference>
<proteinExistence type="predicted"/>
<dbReference type="Proteomes" id="UP000295565">
    <property type="component" value="Unassembled WGS sequence"/>
</dbReference>
<dbReference type="Pfam" id="PF00717">
    <property type="entry name" value="Peptidase_S24"/>
    <property type="match status" value="1"/>
</dbReference>
<comment type="caution">
    <text evidence="5">The sequence shown here is derived from an EMBL/GenBank/DDBJ whole genome shotgun (WGS) entry which is preliminary data.</text>
</comment>
<dbReference type="InterPro" id="IPR010982">
    <property type="entry name" value="Lambda_DNA-bd_dom_sf"/>
</dbReference>
<dbReference type="SUPFAM" id="SSF51306">
    <property type="entry name" value="LexA/Signal peptidase"/>
    <property type="match status" value="1"/>
</dbReference>
<evidence type="ECO:0000256" key="2">
    <source>
        <dbReference type="ARBA" id="ARBA00023125"/>
    </source>
</evidence>
<keyword evidence="2" id="KW-0238">DNA-binding</keyword>
<dbReference type="PANTHER" id="PTHR40661">
    <property type="match status" value="1"/>
</dbReference>
<dbReference type="InterPro" id="IPR039418">
    <property type="entry name" value="LexA-like"/>
</dbReference>
<dbReference type="EMBL" id="SMGD01000001">
    <property type="protein sequence ID" value="TCK63963.1"/>
    <property type="molecule type" value="Genomic_DNA"/>
</dbReference>
<dbReference type="OrthoDB" id="5959816at2"/>
<sequence>MTKADRFSNGSQITRFPERLKEAIGNTSVRKFAQKCGHSESGLRKYLAGKTYPPLDKVIDIAKAADVSVEWLIGIYNDSFIEERPGEYRTSLNDEFTLIPRYRFEEAVENDTVNHAPSASCRCLAFRRNWLTWRGFSEKDLVIVWAKGDSMEPTINNNDTLVVNIARTRPIDGNLYVFRHGEELFIKRYQTLMGDWRLISDNKIYPPLDIPKQEQHQFEVVGQVVHIAKDIGD</sequence>
<keyword evidence="6" id="KW-1185">Reference proteome</keyword>
<reference evidence="5 6" key="1">
    <citation type="submission" date="2019-03" db="EMBL/GenBank/DDBJ databases">
        <title>Genomic Encyclopedia of Type Strains, Phase IV (KMG-IV): sequencing the most valuable type-strain genomes for metagenomic binning, comparative biology and taxonomic classification.</title>
        <authorList>
            <person name="Goeker M."/>
        </authorList>
    </citation>
    <scope>NUCLEOTIDE SEQUENCE [LARGE SCALE GENOMIC DNA]</scope>
    <source>
        <strain evidence="5 6">DSM 18577</strain>
    </source>
</reference>
<dbReference type="CDD" id="cd06529">
    <property type="entry name" value="S24_LexA-like"/>
    <property type="match status" value="1"/>
</dbReference>
<dbReference type="SMART" id="SM00530">
    <property type="entry name" value="HTH_XRE"/>
    <property type="match status" value="1"/>
</dbReference>
<accession>A0A4R1KII9</accession>
<keyword evidence="1" id="KW-0805">Transcription regulation</keyword>
<dbReference type="Pfam" id="PF01381">
    <property type="entry name" value="HTH_3"/>
    <property type="match status" value="1"/>
</dbReference>
<dbReference type="InterPro" id="IPR015927">
    <property type="entry name" value="Peptidase_S24_S26A/B/C"/>
</dbReference>
<name>A0A4R1KII9_9GAMM</name>
<feature type="domain" description="HTH cro/C1-type" evidence="4">
    <location>
        <begin position="28"/>
        <end position="72"/>
    </location>
</feature>